<dbReference type="Gene3D" id="3.80.10.10">
    <property type="entry name" value="Ribonuclease Inhibitor"/>
    <property type="match status" value="2"/>
</dbReference>
<keyword evidence="5" id="KW-1185">Reference proteome</keyword>
<accession>A0A1Y2GB49</accession>
<dbReference type="STRING" id="64571.A0A1Y2GB49"/>
<evidence type="ECO:0000313" key="5">
    <source>
        <dbReference type="Proteomes" id="UP000193648"/>
    </source>
</evidence>
<dbReference type="InterPro" id="IPR006553">
    <property type="entry name" value="Leu-rich_rpt_Cys-con_subtyp"/>
</dbReference>
<dbReference type="InParanoid" id="A0A1Y2GB49"/>
<dbReference type="OrthoDB" id="2218971at2759"/>
<dbReference type="FunCoup" id="A0A1Y2GB49">
    <property type="interactions" value="6"/>
</dbReference>
<dbReference type="GeneID" id="33567327"/>
<proteinExistence type="predicted"/>
<evidence type="ECO:0000256" key="1">
    <source>
        <dbReference type="PROSITE-ProRule" id="PRU00339"/>
    </source>
</evidence>
<dbReference type="GO" id="GO:0031146">
    <property type="term" value="P:SCF-dependent proteasomal ubiquitin-dependent protein catabolic process"/>
    <property type="evidence" value="ECO:0007669"/>
    <property type="project" value="TreeGrafter"/>
</dbReference>
<dbReference type="Proteomes" id="UP000193648">
    <property type="component" value="Unassembled WGS sequence"/>
</dbReference>
<dbReference type="SUPFAM" id="SSF81383">
    <property type="entry name" value="F-box domain"/>
    <property type="match status" value="1"/>
</dbReference>
<dbReference type="SUPFAM" id="SSF52047">
    <property type="entry name" value="RNI-like"/>
    <property type="match status" value="1"/>
</dbReference>
<feature type="compositionally biased region" description="Polar residues" evidence="2">
    <location>
        <begin position="12"/>
        <end position="25"/>
    </location>
</feature>
<reference evidence="4 5" key="1">
    <citation type="submission" date="2016-07" db="EMBL/GenBank/DDBJ databases">
        <title>Pervasive Adenine N6-methylation of Active Genes in Fungi.</title>
        <authorList>
            <consortium name="DOE Joint Genome Institute"/>
            <person name="Mondo S.J."/>
            <person name="Dannebaum R.O."/>
            <person name="Kuo R.C."/>
            <person name="Labutti K."/>
            <person name="Haridas S."/>
            <person name="Kuo A."/>
            <person name="Salamov A."/>
            <person name="Ahrendt S.R."/>
            <person name="Lipzen A."/>
            <person name="Sullivan W."/>
            <person name="Andreopoulos W.B."/>
            <person name="Clum A."/>
            <person name="Lindquist E."/>
            <person name="Daum C."/>
            <person name="Ramamoorthy G.K."/>
            <person name="Gryganskyi A."/>
            <person name="Culley D."/>
            <person name="Magnuson J.K."/>
            <person name="James T.Y."/>
            <person name="O'Malley M.A."/>
            <person name="Stajich J.E."/>
            <person name="Spatafora J.W."/>
            <person name="Visel A."/>
            <person name="Grigoriev I.V."/>
        </authorList>
    </citation>
    <scope>NUCLEOTIDE SEQUENCE [LARGE SCALE GENOMIC DNA]</scope>
    <source>
        <strain evidence="4 5">NRRL 3116</strain>
    </source>
</reference>
<evidence type="ECO:0000256" key="2">
    <source>
        <dbReference type="SAM" id="MobiDB-lite"/>
    </source>
</evidence>
<feature type="domain" description="F-box" evidence="3">
    <location>
        <begin position="190"/>
        <end position="237"/>
    </location>
</feature>
<evidence type="ECO:0000259" key="3">
    <source>
        <dbReference type="PROSITE" id="PS50181"/>
    </source>
</evidence>
<organism evidence="4 5">
    <name type="scientific">Lobosporangium transversale</name>
    <dbReference type="NCBI Taxonomy" id="64571"/>
    <lineage>
        <taxon>Eukaryota</taxon>
        <taxon>Fungi</taxon>
        <taxon>Fungi incertae sedis</taxon>
        <taxon>Mucoromycota</taxon>
        <taxon>Mortierellomycotina</taxon>
        <taxon>Mortierellomycetes</taxon>
        <taxon>Mortierellales</taxon>
        <taxon>Mortierellaceae</taxon>
        <taxon>Lobosporangium</taxon>
    </lineage>
</organism>
<feature type="region of interest" description="Disordered" evidence="2">
    <location>
        <begin position="1"/>
        <end position="25"/>
    </location>
</feature>
<dbReference type="PANTHER" id="PTHR13318">
    <property type="entry name" value="PARTNER OF PAIRED, ISOFORM B-RELATED"/>
    <property type="match status" value="1"/>
</dbReference>
<dbReference type="EMBL" id="MCFF01000047">
    <property type="protein sequence ID" value="ORZ06089.1"/>
    <property type="molecule type" value="Genomic_DNA"/>
</dbReference>
<evidence type="ECO:0000313" key="4">
    <source>
        <dbReference type="EMBL" id="ORZ06089.1"/>
    </source>
</evidence>
<dbReference type="SMART" id="SM00367">
    <property type="entry name" value="LRR_CC"/>
    <property type="match status" value="6"/>
</dbReference>
<dbReference type="InterPro" id="IPR036047">
    <property type="entry name" value="F-box-like_dom_sf"/>
</dbReference>
<dbReference type="InterPro" id="IPR019734">
    <property type="entry name" value="TPR_rpt"/>
</dbReference>
<dbReference type="Pfam" id="PF00646">
    <property type="entry name" value="F-box"/>
    <property type="match status" value="1"/>
</dbReference>
<name>A0A1Y2GB49_9FUNG</name>
<protein>
    <recommendedName>
        <fullName evidence="3">F-box domain-containing protein</fullName>
    </recommendedName>
</protein>
<feature type="region of interest" description="Disordered" evidence="2">
    <location>
        <begin position="42"/>
        <end position="61"/>
    </location>
</feature>
<dbReference type="InterPro" id="IPR011990">
    <property type="entry name" value="TPR-like_helical_dom_sf"/>
</dbReference>
<dbReference type="InterPro" id="IPR032675">
    <property type="entry name" value="LRR_dom_sf"/>
</dbReference>
<dbReference type="GO" id="GO:0019005">
    <property type="term" value="C:SCF ubiquitin ligase complex"/>
    <property type="evidence" value="ECO:0007669"/>
    <property type="project" value="TreeGrafter"/>
</dbReference>
<dbReference type="SMART" id="SM00028">
    <property type="entry name" value="TPR"/>
    <property type="match status" value="3"/>
</dbReference>
<dbReference type="RefSeq" id="XP_021877358.1">
    <property type="nucleotide sequence ID" value="XM_022025483.1"/>
</dbReference>
<dbReference type="Gene3D" id="1.25.40.10">
    <property type="entry name" value="Tetratricopeptide repeat domain"/>
    <property type="match status" value="1"/>
</dbReference>
<feature type="repeat" description="TPR" evidence="1">
    <location>
        <begin position="67"/>
        <end position="100"/>
    </location>
</feature>
<dbReference type="AlphaFoldDB" id="A0A1Y2GB49"/>
<keyword evidence="1" id="KW-0802">TPR repeat</keyword>
<dbReference type="SUPFAM" id="SSF48452">
    <property type="entry name" value="TPR-like"/>
    <property type="match status" value="1"/>
</dbReference>
<dbReference type="PROSITE" id="PS50181">
    <property type="entry name" value="FBOX"/>
    <property type="match status" value="1"/>
</dbReference>
<dbReference type="PROSITE" id="PS50005">
    <property type="entry name" value="TPR"/>
    <property type="match status" value="1"/>
</dbReference>
<sequence length="652" mass="73300">MDSYNRKAAVKQQHSLSYAKSSNGTRVATDLCRASTSKQYSSLLKPDRTTTSSSVPAVESPKDQVPVNELVQLGRQAFAQKNFATALQYLTRALAIAPKDINLLDSRAASYEKLNRLDGALADAKSMIRYYPQNPKGYLRAGKTLRLQQNFKNATKYYTVGIERCVKGSKEYEALVRIATEIAKRELRILDPMERLPLELIAIIFSHLTFVERVRCLTVSKKWEEYLGSIKKFWLTIDVTNQASLLLLKPHYAKYAPPQPDQETNNKITNKTILRLTKYTAPKVLQLGCAQQLNGAFFKDLIFYRRVSALEVLSLRENPKIYEQEFTLFWKSALNIRSLDLYGCRGVTDKVVILALELLLQLEELNISECRITEASFMINSMTPMPSMKKLIVGTWESQFAKEGIDALVARFPNLITLDIRTMRPRGIEALEGISGLRHLKHLYTESIETSGEHATNAVLHRWVVGIPELESLQMNACKGISDTTIQIIANASEPGSDRHGWSNSLRMLDLSSSPYLTCAGLEHLHQHPLHKLHTLLLNKCGRVSEYGLRRAVKSCGAELSRLECSGYSSVSDKLMVEIAQYCPKIEMVHLANSGMVTGIGLLTLVHARGQSLERICLDDCPAVGIDAVELAREMLGSTVRVSHRFHRSHRY</sequence>
<dbReference type="SMART" id="SM00256">
    <property type="entry name" value="FBOX"/>
    <property type="match status" value="1"/>
</dbReference>
<comment type="caution">
    <text evidence="4">The sequence shown here is derived from an EMBL/GenBank/DDBJ whole genome shotgun (WGS) entry which is preliminary data.</text>
</comment>
<gene>
    <name evidence="4" type="ORF">BCR41DRAFT_361194</name>
</gene>
<dbReference type="InterPro" id="IPR001810">
    <property type="entry name" value="F-box_dom"/>
</dbReference>